<name>A0A6L2NDA4_TANCI</name>
<evidence type="ECO:0000313" key="1">
    <source>
        <dbReference type="EMBL" id="GEU83477.1"/>
    </source>
</evidence>
<dbReference type="PANTHER" id="PTHR33248">
    <property type="entry name" value="ZINC ION-BINDING PROTEIN"/>
    <property type="match status" value="1"/>
</dbReference>
<dbReference type="AlphaFoldDB" id="A0A6L2NDA4"/>
<protein>
    <submittedName>
        <fullName evidence="1">Zinc finger, GRF-type</fullName>
    </submittedName>
</protein>
<comment type="caution">
    <text evidence="1">The sequence shown here is derived from an EMBL/GenBank/DDBJ whole genome shotgun (WGS) entry which is preliminary data.</text>
</comment>
<gene>
    <name evidence="1" type="ORF">Tci_055455</name>
</gene>
<reference evidence="1" key="1">
    <citation type="journal article" date="2019" name="Sci. Rep.">
        <title>Draft genome of Tanacetum cinerariifolium, the natural source of mosquito coil.</title>
        <authorList>
            <person name="Yamashiro T."/>
            <person name="Shiraishi A."/>
            <person name="Satake H."/>
            <person name="Nakayama K."/>
        </authorList>
    </citation>
    <scope>NUCLEOTIDE SEQUENCE</scope>
</reference>
<dbReference type="EMBL" id="BKCJ010008691">
    <property type="protein sequence ID" value="GEU83477.1"/>
    <property type="molecule type" value="Genomic_DNA"/>
</dbReference>
<proteinExistence type="predicted"/>
<accession>A0A6L2NDA4</accession>
<organism evidence="1">
    <name type="scientific">Tanacetum cinerariifolium</name>
    <name type="common">Dalmatian daisy</name>
    <name type="synonym">Chrysanthemum cinerariifolium</name>
    <dbReference type="NCBI Taxonomy" id="118510"/>
    <lineage>
        <taxon>Eukaryota</taxon>
        <taxon>Viridiplantae</taxon>
        <taxon>Streptophyta</taxon>
        <taxon>Embryophyta</taxon>
        <taxon>Tracheophyta</taxon>
        <taxon>Spermatophyta</taxon>
        <taxon>Magnoliopsida</taxon>
        <taxon>eudicotyledons</taxon>
        <taxon>Gunneridae</taxon>
        <taxon>Pentapetalae</taxon>
        <taxon>asterids</taxon>
        <taxon>campanulids</taxon>
        <taxon>Asterales</taxon>
        <taxon>Asteraceae</taxon>
        <taxon>Asteroideae</taxon>
        <taxon>Anthemideae</taxon>
        <taxon>Anthemidinae</taxon>
        <taxon>Tanacetum</taxon>
    </lineage>
</organism>
<sequence>MVNCFCTKRENVITSWTNENPGRRFHGCPVHGIVDWVDPPMCHRAVNIIPGLLRARNRQEAQLLKVKRGR</sequence>